<dbReference type="GO" id="GO:0008782">
    <property type="term" value="F:adenosylhomocysteine nucleosidase activity"/>
    <property type="evidence" value="ECO:0007669"/>
    <property type="project" value="UniProtKB-EC"/>
</dbReference>
<dbReference type="GO" id="GO:0008930">
    <property type="term" value="F:methylthioadenosine nucleosidase activity"/>
    <property type="evidence" value="ECO:0007669"/>
    <property type="project" value="InterPro"/>
</dbReference>
<dbReference type="NCBIfam" id="NF004079">
    <property type="entry name" value="PRK05584.1"/>
    <property type="match status" value="1"/>
</dbReference>
<keyword evidence="3" id="KW-0028">Amino-acid biosynthesis</keyword>
<dbReference type="GO" id="GO:0005829">
    <property type="term" value="C:cytosol"/>
    <property type="evidence" value="ECO:0007669"/>
    <property type="project" value="TreeGrafter"/>
</dbReference>
<dbReference type="EC" id="3.2.2.9" evidence="2"/>
<dbReference type="Pfam" id="PF01048">
    <property type="entry name" value="PNP_UDP_1"/>
    <property type="match status" value="1"/>
</dbReference>
<dbReference type="Gene3D" id="3.40.50.1580">
    <property type="entry name" value="Nucleoside phosphorylase domain"/>
    <property type="match status" value="1"/>
</dbReference>
<keyword evidence="5" id="KW-0486">Methionine biosynthesis</keyword>
<dbReference type="InterPro" id="IPR035994">
    <property type="entry name" value="Nucleoside_phosphorylase_sf"/>
</dbReference>
<keyword evidence="4 7" id="KW-0378">Hydrolase</keyword>
<accession>A0A4P6LYP2</accession>
<dbReference type="AlphaFoldDB" id="A0A4P6LYP2"/>
<dbReference type="GO" id="GO:0019284">
    <property type="term" value="P:L-methionine salvage from S-adenosylmethionine"/>
    <property type="evidence" value="ECO:0007669"/>
    <property type="project" value="TreeGrafter"/>
</dbReference>
<dbReference type="PANTHER" id="PTHR46832:SF1">
    <property type="entry name" value="5'-METHYLTHIOADENOSINE_S-ADENOSYLHOMOCYSTEINE NUCLEOSIDASE"/>
    <property type="match status" value="1"/>
</dbReference>
<evidence type="ECO:0000256" key="4">
    <source>
        <dbReference type="ARBA" id="ARBA00022801"/>
    </source>
</evidence>
<dbReference type="PANTHER" id="PTHR46832">
    <property type="entry name" value="5'-METHYLTHIOADENOSINE/S-ADENOSYLHOMOCYSTEINE NUCLEOSIDASE"/>
    <property type="match status" value="1"/>
</dbReference>
<evidence type="ECO:0000256" key="5">
    <source>
        <dbReference type="ARBA" id="ARBA00023167"/>
    </source>
</evidence>
<dbReference type="EMBL" id="CP035945">
    <property type="protein sequence ID" value="QBE97022.1"/>
    <property type="molecule type" value="Genomic_DNA"/>
</dbReference>
<dbReference type="InterPro" id="IPR010049">
    <property type="entry name" value="MTA_SAH_Nsdase"/>
</dbReference>
<comment type="pathway">
    <text evidence="1">Amino-acid biosynthesis; L-methionine biosynthesis via salvage pathway; S-methyl-5-thio-alpha-D-ribose 1-phosphate from S-methyl-5'-thioadenosine (hydrolase route): step 1/2.</text>
</comment>
<evidence type="ECO:0000256" key="2">
    <source>
        <dbReference type="ARBA" id="ARBA00011974"/>
    </source>
</evidence>
<dbReference type="SUPFAM" id="SSF53167">
    <property type="entry name" value="Purine and uridine phosphorylases"/>
    <property type="match status" value="1"/>
</dbReference>
<dbReference type="InterPro" id="IPR000845">
    <property type="entry name" value="Nucleoside_phosphorylase_d"/>
</dbReference>
<dbReference type="Proteomes" id="UP000289794">
    <property type="component" value="Chromosome"/>
</dbReference>
<gene>
    <name evidence="7" type="primary">mtnN_2</name>
    <name evidence="7" type="ORF">PMF13cell1_02571</name>
</gene>
<dbReference type="UniPathway" id="UPA00904">
    <property type="reaction ID" value="UER00871"/>
</dbReference>
<dbReference type="KEGG" id="bpro:PMF13cell1_02571"/>
<dbReference type="RefSeq" id="WP_130180956.1">
    <property type="nucleotide sequence ID" value="NZ_CP035945.1"/>
</dbReference>
<evidence type="ECO:0000313" key="7">
    <source>
        <dbReference type="EMBL" id="QBE97022.1"/>
    </source>
</evidence>
<evidence type="ECO:0000256" key="3">
    <source>
        <dbReference type="ARBA" id="ARBA00022605"/>
    </source>
</evidence>
<evidence type="ECO:0000256" key="1">
    <source>
        <dbReference type="ARBA" id="ARBA00004945"/>
    </source>
</evidence>
<dbReference type="GO" id="GO:0019509">
    <property type="term" value="P:L-methionine salvage from methylthioadenosine"/>
    <property type="evidence" value="ECO:0007669"/>
    <property type="project" value="UniProtKB-UniPathway"/>
</dbReference>
<dbReference type="NCBIfam" id="TIGR01704">
    <property type="entry name" value="MTA_SAH-Nsdase"/>
    <property type="match status" value="1"/>
</dbReference>
<dbReference type="CDD" id="cd09008">
    <property type="entry name" value="MTAN"/>
    <property type="match status" value="1"/>
</dbReference>
<reference evidence="7 8" key="1">
    <citation type="submission" date="2019-01" db="EMBL/GenBank/DDBJ databases">
        <title>PMF-metabolizing Aryl O-demethylase.</title>
        <authorList>
            <person name="Kim M."/>
        </authorList>
    </citation>
    <scope>NUCLEOTIDE SEQUENCE [LARGE SCALE GENOMIC DNA]</scope>
    <source>
        <strain evidence="7 8">PMF1</strain>
    </source>
</reference>
<keyword evidence="7" id="KW-0326">Glycosidase</keyword>
<protein>
    <recommendedName>
        <fullName evidence="2">adenosylhomocysteine nucleosidase</fullName>
        <ecNumber evidence="2">3.2.2.9</ecNumber>
    </recommendedName>
</protein>
<dbReference type="GO" id="GO:0009164">
    <property type="term" value="P:nucleoside catabolic process"/>
    <property type="evidence" value="ECO:0007669"/>
    <property type="project" value="InterPro"/>
</dbReference>
<feature type="domain" description="Nucleoside phosphorylase" evidence="6">
    <location>
        <begin position="3"/>
        <end position="223"/>
    </location>
</feature>
<organism evidence="7 8">
    <name type="scientific">Blautia producta</name>
    <dbReference type="NCBI Taxonomy" id="33035"/>
    <lineage>
        <taxon>Bacteria</taxon>
        <taxon>Bacillati</taxon>
        <taxon>Bacillota</taxon>
        <taxon>Clostridia</taxon>
        <taxon>Lachnospirales</taxon>
        <taxon>Lachnospiraceae</taxon>
        <taxon>Blautia</taxon>
    </lineage>
</organism>
<evidence type="ECO:0000259" key="6">
    <source>
        <dbReference type="Pfam" id="PF01048"/>
    </source>
</evidence>
<sequence>MKKIGILCASDTELAPFLNYIRNYKTTEKAMLKFYEGTMKQVDVVAVYSGVCKVNAAVAAQLLIDVFHVDCIINGGTAGGMEESVQLFDTVISERVIYHDVADDILTEFHPWLKNNYFAADENLLAMAKKYSRTAKYPVRFGTMVTGEQFIEDEKREEINRKYAPLSVDMETASVAHVCYVNKIPFLAVRTITDTVTHKGIENFDKNCEAASGISAEIVAGIVEQINQSLSE</sequence>
<proteinExistence type="predicted"/>
<evidence type="ECO:0000313" key="8">
    <source>
        <dbReference type="Proteomes" id="UP000289794"/>
    </source>
</evidence>
<name>A0A4P6LYP2_9FIRM</name>